<protein>
    <submittedName>
        <fullName evidence="9">Nitrite reductase small subunit NirD</fullName>
    </submittedName>
</protein>
<dbReference type="InterPro" id="IPR036922">
    <property type="entry name" value="Rieske_2Fe-2S_sf"/>
</dbReference>
<sequence length="155" mass="15675">MTPAPDARAGSASPAGAQWKTICRVDDIPRLGARRVSRPHGADIAVFRTADDRVFALLDRCPHKGGPLSQGIVFGDSVACPLHNWTIGLADGCAAAPDVGCVQRFSVRVSAGSVALDLAELAHPRSDADPGSASHAAGGNDAAGASVESPAKTAA</sequence>
<dbReference type="PANTHER" id="PTHR21496">
    <property type="entry name" value="FERREDOXIN-RELATED"/>
    <property type="match status" value="1"/>
</dbReference>
<reference evidence="9 10" key="1">
    <citation type="submission" date="2020-06" db="EMBL/GenBank/DDBJ databases">
        <title>Schlegella sp. ID0723 isolated from air conditioner.</title>
        <authorList>
            <person name="Kim D.Y."/>
            <person name="Kim D.-U."/>
        </authorList>
    </citation>
    <scope>NUCLEOTIDE SEQUENCE [LARGE SCALE GENOMIC DNA]</scope>
    <source>
        <strain evidence="9 10">ID0723</strain>
    </source>
</reference>
<evidence type="ECO:0000256" key="2">
    <source>
        <dbReference type="ARBA" id="ARBA00022723"/>
    </source>
</evidence>
<dbReference type="NCBIfam" id="TIGR02378">
    <property type="entry name" value="nirD_assim_sml"/>
    <property type="match status" value="1"/>
</dbReference>
<dbReference type="PROSITE" id="PS51296">
    <property type="entry name" value="RIESKE"/>
    <property type="match status" value="1"/>
</dbReference>
<dbReference type="InterPro" id="IPR017941">
    <property type="entry name" value="Rieske_2Fe-2S"/>
</dbReference>
<name>A0A7Y6TY58_9BURK</name>
<keyword evidence="10" id="KW-1185">Reference proteome</keyword>
<accession>A0A7Y6TY58</accession>
<dbReference type="SUPFAM" id="SSF50022">
    <property type="entry name" value="ISP domain"/>
    <property type="match status" value="1"/>
</dbReference>
<dbReference type="EMBL" id="JABWMJ010000009">
    <property type="protein sequence ID" value="NUZ07864.1"/>
    <property type="molecule type" value="Genomic_DNA"/>
</dbReference>
<evidence type="ECO:0000256" key="7">
    <source>
        <dbReference type="SAM" id="MobiDB-lite"/>
    </source>
</evidence>
<gene>
    <name evidence="9" type="primary">nirD</name>
    <name evidence="9" type="ORF">HQN59_19035</name>
</gene>
<dbReference type="AlphaFoldDB" id="A0A7Y6TY58"/>
<keyword evidence="3" id="KW-0560">Oxidoreductase</keyword>
<evidence type="ECO:0000313" key="10">
    <source>
        <dbReference type="Proteomes" id="UP000529637"/>
    </source>
</evidence>
<dbReference type="GO" id="GO:0042128">
    <property type="term" value="P:nitrate assimilation"/>
    <property type="evidence" value="ECO:0007669"/>
    <property type="project" value="UniProtKB-KW"/>
</dbReference>
<evidence type="ECO:0000256" key="5">
    <source>
        <dbReference type="ARBA" id="ARBA00023014"/>
    </source>
</evidence>
<proteinExistence type="predicted"/>
<dbReference type="PANTHER" id="PTHR21496:SF23">
    <property type="entry name" value="3-PHENYLPROPIONATE_CINNAMIC ACID DIOXYGENASE FERREDOXIN SUBUNIT"/>
    <property type="match status" value="1"/>
</dbReference>
<dbReference type="Gene3D" id="2.102.10.10">
    <property type="entry name" value="Rieske [2Fe-2S] iron-sulphur domain"/>
    <property type="match status" value="1"/>
</dbReference>
<comment type="caution">
    <text evidence="9">The sequence shown here is derived from an EMBL/GenBank/DDBJ whole genome shotgun (WGS) entry which is preliminary data.</text>
</comment>
<keyword evidence="5" id="KW-0411">Iron-sulfur</keyword>
<dbReference type="InterPro" id="IPR012748">
    <property type="entry name" value="Rieske-like_NirD"/>
</dbReference>
<keyword evidence="1" id="KW-0001">2Fe-2S</keyword>
<feature type="domain" description="Rieske" evidence="8">
    <location>
        <begin position="19"/>
        <end position="116"/>
    </location>
</feature>
<dbReference type="Pfam" id="PF00355">
    <property type="entry name" value="Rieske"/>
    <property type="match status" value="1"/>
</dbReference>
<evidence type="ECO:0000256" key="1">
    <source>
        <dbReference type="ARBA" id="ARBA00022714"/>
    </source>
</evidence>
<evidence type="ECO:0000313" key="9">
    <source>
        <dbReference type="EMBL" id="NUZ07864.1"/>
    </source>
</evidence>
<evidence type="ECO:0000259" key="8">
    <source>
        <dbReference type="PROSITE" id="PS51296"/>
    </source>
</evidence>
<evidence type="ECO:0000256" key="6">
    <source>
        <dbReference type="ARBA" id="ARBA00023063"/>
    </source>
</evidence>
<feature type="region of interest" description="Disordered" evidence="7">
    <location>
        <begin position="124"/>
        <end position="155"/>
    </location>
</feature>
<keyword evidence="4" id="KW-0408">Iron</keyword>
<dbReference type="RefSeq" id="WP_176070739.1">
    <property type="nucleotide sequence ID" value="NZ_JABWMJ010000009.1"/>
</dbReference>
<keyword evidence="6" id="KW-0534">Nitrate assimilation</keyword>
<dbReference type="GO" id="GO:0008942">
    <property type="term" value="F:nitrite reductase [NAD(P)H] activity"/>
    <property type="evidence" value="ECO:0007669"/>
    <property type="project" value="InterPro"/>
</dbReference>
<evidence type="ECO:0000256" key="4">
    <source>
        <dbReference type="ARBA" id="ARBA00023004"/>
    </source>
</evidence>
<dbReference type="Proteomes" id="UP000529637">
    <property type="component" value="Unassembled WGS sequence"/>
</dbReference>
<dbReference type="GO" id="GO:0046872">
    <property type="term" value="F:metal ion binding"/>
    <property type="evidence" value="ECO:0007669"/>
    <property type="project" value="UniProtKB-KW"/>
</dbReference>
<organism evidence="9 10">
    <name type="scientific">Piscinibacter koreensis</name>
    <dbReference type="NCBI Taxonomy" id="2742824"/>
    <lineage>
        <taxon>Bacteria</taxon>
        <taxon>Pseudomonadati</taxon>
        <taxon>Pseudomonadota</taxon>
        <taxon>Betaproteobacteria</taxon>
        <taxon>Burkholderiales</taxon>
        <taxon>Sphaerotilaceae</taxon>
        <taxon>Piscinibacter</taxon>
    </lineage>
</organism>
<evidence type="ECO:0000256" key="3">
    <source>
        <dbReference type="ARBA" id="ARBA00023002"/>
    </source>
</evidence>
<dbReference type="GO" id="GO:0051537">
    <property type="term" value="F:2 iron, 2 sulfur cluster binding"/>
    <property type="evidence" value="ECO:0007669"/>
    <property type="project" value="UniProtKB-KW"/>
</dbReference>
<dbReference type="CDD" id="cd03530">
    <property type="entry name" value="Rieske_NirD_small_Bacillus"/>
    <property type="match status" value="1"/>
</dbReference>
<keyword evidence="2" id="KW-0479">Metal-binding</keyword>